<reference evidence="3 4" key="1">
    <citation type="submission" date="2018-03" db="EMBL/GenBank/DDBJ databases">
        <authorList>
            <person name="Guldener U."/>
        </authorList>
    </citation>
    <scope>NUCLEOTIDE SEQUENCE [LARGE SCALE GENOMIC DNA]</scope>
    <source>
        <strain evidence="3 4">DAOM196992</strain>
    </source>
</reference>
<protein>
    <submittedName>
        <fullName evidence="3">Uncharacterized protein</fullName>
    </submittedName>
</protein>
<evidence type="ECO:0000256" key="2">
    <source>
        <dbReference type="SAM" id="Phobius"/>
    </source>
</evidence>
<evidence type="ECO:0000256" key="1">
    <source>
        <dbReference type="SAM" id="MobiDB-lite"/>
    </source>
</evidence>
<feature type="region of interest" description="Disordered" evidence="1">
    <location>
        <begin position="1"/>
        <end position="39"/>
    </location>
</feature>
<gene>
    <name evidence="3" type="ORF">PSFLO_06643</name>
</gene>
<sequence length="80" mass="8406">MSAESRCPLGFTGTPPVGHPSVPGFSSSKPLTEGSQGAKTGKEWNPYVLLALDAAFLILCVIVAKNWSKITGKPALANHR</sequence>
<accession>A0A5C3FCH9</accession>
<dbReference type="AlphaFoldDB" id="A0A5C3FCH9"/>
<dbReference type="OrthoDB" id="2553690at2759"/>
<organism evidence="3 4">
    <name type="scientific">Pseudozyma flocculosa</name>
    <dbReference type="NCBI Taxonomy" id="84751"/>
    <lineage>
        <taxon>Eukaryota</taxon>
        <taxon>Fungi</taxon>
        <taxon>Dikarya</taxon>
        <taxon>Basidiomycota</taxon>
        <taxon>Ustilaginomycotina</taxon>
        <taxon>Ustilaginomycetes</taxon>
        <taxon>Ustilaginales</taxon>
        <taxon>Ustilaginaceae</taxon>
        <taxon>Pseudozyma</taxon>
    </lineage>
</organism>
<feature type="compositionally biased region" description="Polar residues" evidence="1">
    <location>
        <begin position="24"/>
        <end position="38"/>
    </location>
</feature>
<feature type="transmembrane region" description="Helical" evidence="2">
    <location>
        <begin position="44"/>
        <end position="64"/>
    </location>
</feature>
<dbReference type="EMBL" id="OOIP01000025">
    <property type="protein sequence ID" value="SPO41161.1"/>
    <property type="molecule type" value="Genomic_DNA"/>
</dbReference>
<proteinExistence type="predicted"/>
<name>A0A5C3FCH9_9BASI</name>
<dbReference type="Proteomes" id="UP000323386">
    <property type="component" value="Unassembled WGS sequence"/>
</dbReference>
<keyword evidence="4" id="KW-1185">Reference proteome</keyword>
<keyword evidence="2" id="KW-1133">Transmembrane helix</keyword>
<keyword evidence="2" id="KW-0472">Membrane</keyword>
<evidence type="ECO:0000313" key="4">
    <source>
        <dbReference type="Proteomes" id="UP000323386"/>
    </source>
</evidence>
<evidence type="ECO:0000313" key="3">
    <source>
        <dbReference type="EMBL" id="SPO41161.1"/>
    </source>
</evidence>
<keyword evidence="2" id="KW-0812">Transmembrane</keyword>